<dbReference type="RefSeq" id="WP_141165310.1">
    <property type="nucleotide sequence ID" value="NZ_VHLH01000002.1"/>
</dbReference>
<dbReference type="InterPro" id="IPR045031">
    <property type="entry name" value="DHP_synth-like"/>
</dbReference>
<dbReference type="PROSITE" id="PS50972">
    <property type="entry name" value="PTERIN_BINDING"/>
    <property type="match status" value="1"/>
</dbReference>
<dbReference type="EC" id="2.5.1.15" evidence="5 12"/>
<feature type="domain" description="Pterin-binding" evidence="13">
    <location>
        <begin position="25"/>
        <end position="272"/>
    </location>
</feature>
<evidence type="ECO:0000313" key="14">
    <source>
        <dbReference type="EMBL" id="TPW31953.1"/>
    </source>
</evidence>
<dbReference type="InterPro" id="IPR011005">
    <property type="entry name" value="Dihydropteroate_synth-like_sf"/>
</dbReference>
<dbReference type="AlphaFoldDB" id="A0A506UC03"/>
<evidence type="ECO:0000256" key="5">
    <source>
        <dbReference type="ARBA" id="ARBA00012458"/>
    </source>
</evidence>
<dbReference type="InterPro" id="IPR000489">
    <property type="entry name" value="Pterin-binding_dom"/>
</dbReference>
<dbReference type="OrthoDB" id="9811744at2"/>
<dbReference type="EMBL" id="VHLH01000002">
    <property type="protein sequence ID" value="TPW31953.1"/>
    <property type="molecule type" value="Genomic_DNA"/>
</dbReference>
<dbReference type="SUPFAM" id="SSF51717">
    <property type="entry name" value="Dihydropteroate synthetase-like"/>
    <property type="match status" value="1"/>
</dbReference>
<evidence type="ECO:0000313" key="15">
    <source>
        <dbReference type="Proteomes" id="UP000320314"/>
    </source>
</evidence>
<sequence length="293" mass="31046">MKEQVFAPRIWHLAHERTLTLGPKALVMGIVNATPDSFSDGGRFATTEAAVEAALRMAEAGADILDIGGESTRPGAEPVSAEAEQARILPVIEGIAAQTPTPISVDTYRGETARRAIEAGAHIVNDVWGFQRDPQVAEIAAAMGAACVVMHNGRERERMADVVEDQYAYLDRSLEIARNAGLADTAIVLDPGFGFAKTAKENVALMRRFGELHRFGLPLLVGPSRKRFLGALTGRAAGERDQATAAVSVALRLAGAAIFRVHDVAANRDALAVADAIVADDEPALECQGEGES</sequence>
<evidence type="ECO:0000256" key="2">
    <source>
        <dbReference type="ARBA" id="ARBA00001946"/>
    </source>
</evidence>
<comment type="catalytic activity">
    <reaction evidence="1">
        <text>(7,8-dihydropterin-6-yl)methyl diphosphate + 4-aminobenzoate = 7,8-dihydropteroate + diphosphate</text>
        <dbReference type="Rhea" id="RHEA:19949"/>
        <dbReference type="ChEBI" id="CHEBI:17836"/>
        <dbReference type="ChEBI" id="CHEBI:17839"/>
        <dbReference type="ChEBI" id="CHEBI:33019"/>
        <dbReference type="ChEBI" id="CHEBI:72950"/>
        <dbReference type="EC" id="2.5.1.15"/>
    </reaction>
</comment>
<proteinExistence type="inferred from homology"/>
<evidence type="ECO:0000256" key="1">
    <source>
        <dbReference type="ARBA" id="ARBA00000012"/>
    </source>
</evidence>
<dbReference type="NCBIfam" id="TIGR01496">
    <property type="entry name" value="DHPS"/>
    <property type="match status" value="1"/>
</dbReference>
<name>A0A506UC03_9HYPH</name>
<keyword evidence="15" id="KW-1185">Reference proteome</keyword>
<dbReference type="PANTHER" id="PTHR20941:SF1">
    <property type="entry name" value="FOLIC ACID SYNTHESIS PROTEIN FOL1"/>
    <property type="match status" value="1"/>
</dbReference>
<organism evidence="14 15">
    <name type="scientific">Pararhizobium mangrovi</name>
    <dbReference type="NCBI Taxonomy" id="2590452"/>
    <lineage>
        <taxon>Bacteria</taxon>
        <taxon>Pseudomonadati</taxon>
        <taxon>Pseudomonadota</taxon>
        <taxon>Alphaproteobacteria</taxon>
        <taxon>Hyphomicrobiales</taxon>
        <taxon>Rhizobiaceae</taxon>
        <taxon>Rhizobium/Agrobacterium group</taxon>
        <taxon>Pararhizobium</taxon>
    </lineage>
</organism>
<comment type="caution">
    <text evidence="14">The sequence shown here is derived from an EMBL/GenBank/DDBJ whole genome shotgun (WGS) entry which is preliminary data.</text>
</comment>
<evidence type="ECO:0000256" key="11">
    <source>
        <dbReference type="ARBA" id="ARBA00030193"/>
    </source>
</evidence>
<gene>
    <name evidence="14" type="primary">folP</name>
    <name evidence="14" type="ORF">FJU11_01820</name>
</gene>
<comment type="pathway">
    <text evidence="3 12">Cofactor biosynthesis; tetrahydrofolate biosynthesis; 7,8-dihydrofolate from 2-amino-4-hydroxy-6-hydroxymethyl-7,8-dihydropteridine diphosphate and 4-aminobenzoate: step 1/2.</text>
</comment>
<dbReference type="PROSITE" id="PS00793">
    <property type="entry name" value="DHPS_2"/>
    <property type="match status" value="1"/>
</dbReference>
<dbReference type="PANTHER" id="PTHR20941">
    <property type="entry name" value="FOLATE SYNTHESIS PROTEINS"/>
    <property type="match status" value="1"/>
</dbReference>
<keyword evidence="9 12" id="KW-0460">Magnesium</keyword>
<dbReference type="Pfam" id="PF00809">
    <property type="entry name" value="Pterin_bind"/>
    <property type="match status" value="1"/>
</dbReference>
<dbReference type="GO" id="GO:0004156">
    <property type="term" value="F:dihydropteroate synthase activity"/>
    <property type="evidence" value="ECO:0007669"/>
    <property type="project" value="UniProtKB-EC"/>
</dbReference>
<accession>A0A506UC03</accession>
<dbReference type="InterPro" id="IPR006390">
    <property type="entry name" value="DHP_synth_dom"/>
</dbReference>
<evidence type="ECO:0000256" key="8">
    <source>
        <dbReference type="ARBA" id="ARBA00022723"/>
    </source>
</evidence>
<keyword evidence="8 12" id="KW-0479">Metal-binding</keyword>
<keyword evidence="7 12" id="KW-0808">Transferase</keyword>
<comment type="similarity">
    <text evidence="4 12">Belongs to the DHPS family.</text>
</comment>
<dbReference type="GO" id="GO:0046654">
    <property type="term" value="P:tetrahydrofolate biosynthetic process"/>
    <property type="evidence" value="ECO:0007669"/>
    <property type="project" value="UniProtKB-UniPathway"/>
</dbReference>
<dbReference type="Proteomes" id="UP000320314">
    <property type="component" value="Unassembled WGS sequence"/>
</dbReference>
<dbReference type="Gene3D" id="3.20.20.20">
    <property type="entry name" value="Dihydropteroate synthase-like"/>
    <property type="match status" value="1"/>
</dbReference>
<dbReference type="FunFam" id="3.20.20.20:FF:000006">
    <property type="entry name" value="Dihydropteroate synthase"/>
    <property type="match status" value="1"/>
</dbReference>
<dbReference type="PROSITE" id="PS00792">
    <property type="entry name" value="DHPS_1"/>
    <property type="match status" value="1"/>
</dbReference>
<evidence type="ECO:0000259" key="13">
    <source>
        <dbReference type="PROSITE" id="PS50972"/>
    </source>
</evidence>
<keyword evidence="10 12" id="KW-0289">Folate biosynthesis</keyword>
<dbReference type="UniPathway" id="UPA00077">
    <property type="reaction ID" value="UER00156"/>
</dbReference>
<evidence type="ECO:0000256" key="12">
    <source>
        <dbReference type="RuleBase" id="RU361205"/>
    </source>
</evidence>
<dbReference type="GO" id="GO:0046656">
    <property type="term" value="P:folic acid biosynthetic process"/>
    <property type="evidence" value="ECO:0007669"/>
    <property type="project" value="UniProtKB-KW"/>
</dbReference>
<dbReference type="GO" id="GO:0005829">
    <property type="term" value="C:cytosol"/>
    <property type="evidence" value="ECO:0007669"/>
    <property type="project" value="TreeGrafter"/>
</dbReference>
<evidence type="ECO:0000256" key="9">
    <source>
        <dbReference type="ARBA" id="ARBA00022842"/>
    </source>
</evidence>
<reference evidence="14 15" key="1">
    <citation type="submission" date="2019-06" db="EMBL/GenBank/DDBJ databases">
        <authorList>
            <person name="Li M."/>
        </authorList>
    </citation>
    <scope>NUCLEOTIDE SEQUENCE [LARGE SCALE GENOMIC DNA]</scope>
    <source>
        <strain evidence="14 15">BGMRC6574</strain>
    </source>
</reference>
<dbReference type="CDD" id="cd00739">
    <property type="entry name" value="DHPS"/>
    <property type="match status" value="1"/>
</dbReference>
<dbReference type="GO" id="GO:0046872">
    <property type="term" value="F:metal ion binding"/>
    <property type="evidence" value="ECO:0007669"/>
    <property type="project" value="UniProtKB-KW"/>
</dbReference>
<comment type="cofactor">
    <cofactor evidence="2 12">
        <name>Mg(2+)</name>
        <dbReference type="ChEBI" id="CHEBI:18420"/>
    </cofactor>
</comment>
<evidence type="ECO:0000256" key="6">
    <source>
        <dbReference type="ARBA" id="ARBA00016919"/>
    </source>
</evidence>
<comment type="function">
    <text evidence="12">Catalyzes the condensation of para-aminobenzoate (pABA) with 6-hydroxymethyl-7,8-dihydropterin diphosphate (DHPt-PP) to form 7,8-dihydropteroate (H2Pte), the immediate precursor of folate derivatives.</text>
</comment>
<evidence type="ECO:0000256" key="7">
    <source>
        <dbReference type="ARBA" id="ARBA00022679"/>
    </source>
</evidence>
<evidence type="ECO:0000256" key="10">
    <source>
        <dbReference type="ARBA" id="ARBA00022909"/>
    </source>
</evidence>
<evidence type="ECO:0000256" key="4">
    <source>
        <dbReference type="ARBA" id="ARBA00009503"/>
    </source>
</evidence>
<evidence type="ECO:0000256" key="3">
    <source>
        <dbReference type="ARBA" id="ARBA00004763"/>
    </source>
</evidence>
<protein>
    <recommendedName>
        <fullName evidence="6 12">Dihydropteroate synthase</fullName>
        <shortName evidence="12">DHPS</shortName>
        <ecNumber evidence="5 12">2.5.1.15</ecNumber>
    </recommendedName>
    <alternativeName>
        <fullName evidence="11 12">Dihydropteroate pyrophosphorylase</fullName>
    </alternativeName>
</protein>